<dbReference type="InterPro" id="IPR026989">
    <property type="entry name" value="TnpV"/>
</dbReference>
<dbReference type="Proteomes" id="UP001198242">
    <property type="component" value="Unassembled WGS sequence"/>
</dbReference>
<name>A0AAE3JA89_9FIRM</name>
<evidence type="ECO:0000313" key="2">
    <source>
        <dbReference type="Proteomes" id="UP001198242"/>
    </source>
</evidence>
<accession>A0AAE3JA89</accession>
<dbReference type="AlphaFoldDB" id="A0AAE3JA89"/>
<protein>
    <submittedName>
        <fullName evidence="1">TnpV protein</fullName>
    </submittedName>
</protein>
<gene>
    <name evidence="1" type="ORF">LKE05_13565</name>
</gene>
<dbReference type="EMBL" id="JAJEQM010000028">
    <property type="protein sequence ID" value="MCC2211808.1"/>
    <property type="molecule type" value="Genomic_DNA"/>
</dbReference>
<sequence length="126" mass="15043">MNKELLIQVAKRTQRKVKQELPTKAFLTEKQINRRLSVGSYGRRLMEWMKEQQQERYQQLLQEGDLFPILVEVQVEASQTKDKMVDEMLNDPEIKAMDWLERSKVITLQSDLIDQQIMREIVLIPR</sequence>
<reference evidence="1 2" key="1">
    <citation type="submission" date="2021-10" db="EMBL/GenBank/DDBJ databases">
        <title>Anaerobic single-cell dispensing facilitates the cultivation of human gut bacteria.</title>
        <authorList>
            <person name="Afrizal A."/>
        </authorList>
    </citation>
    <scope>NUCLEOTIDE SEQUENCE [LARGE SCALE GENOMIC DNA]</scope>
    <source>
        <strain evidence="1 2">CLA-AA-H232</strain>
    </source>
</reference>
<organism evidence="1 2">
    <name type="scientific">Hominilimicola fabiformis</name>
    <dbReference type="NCBI Taxonomy" id="2885356"/>
    <lineage>
        <taxon>Bacteria</taxon>
        <taxon>Bacillati</taxon>
        <taxon>Bacillota</taxon>
        <taxon>Clostridia</taxon>
        <taxon>Eubacteriales</taxon>
        <taxon>Oscillospiraceae</taxon>
        <taxon>Hominilimicola</taxon>
    </lineage>
</organism>
<dbReference type="Pfam" id="PF14198">
    <property type="entry name" value="TnpV"/>
    <property type="match status" value="1"/>
</dbReference>
<evidence type="ECO:0000313" key="1">
    <source>
        <dbReference type="EMBL" id="MCC2211808.1"/>
    </source>
</evidence>
<comment type="caution">
    <text evidence="1">The sequence shown here is derived from an EMBL/GenBank/DDBJ whole genome shotgun (WGS) entry which is preliminary data.</text>
</comment>
<keyword evidence="2" id="KW-1185">Reference proteome</keyword>
<proteinExistence type="predicted"/>